<evidence type="ECO:0000313" key="1">
    <source>
        <dbReference type="EMBL" id="CAB4163157.1"/>
    </source>
</evidence>
<reference evidence="1" key="1">
    <citation type="submission" date="2020-04" db="EMBL/GenBank/DDBJ databases">
        <authorList>
            <person name="Chiriac C."/>
            <person name="Salcher M."/>
            <person name="Ghai R."/>
            <person name="Kavagutti S V."/>
        </authorList>
    </citation>
    <scope>NUCLEOTIDE SEQUENCE</scope>
</reference>
<dbReference type="EMBL" id="LR796753">
    <property type="protein sequence ID" value="CAB4163157.1"/>
    <property type="molecule type" value="Genomic_DNA"/>
</dbReference>
<sequence>MAQTRGQGAFTITLEPLALRNLIATLNMMDKETQGRVRDAAQPLSARLAGQLMQAADSAPTPQARLVAMSITTPRDRLIRVDIGGSKKVGRKFGGEASKSGKGKKVKMSAAPAGALLWGSEHGSHPGVDRSGRAYSNRFKVGRSERGYWITPAVDDYAPIVAAEYISIVKGIINDLELN</sequence>
<proteinExistence type="predicted"/>
<accession>A0A6J5NVY9</accession>
<name>A0A6J5NVY9_9CAUD</name>
<organism evidence="1">
    <name type="scientific">uncultured Caudovirales phage</name>
    <dbReference type="NCBI Taxonomy" id="2100421"/>
    <lineage>
        <taxon>Viruses</taxon>
        <taxon>Duplodnaviria</taxon>
        <taxon>Heunggongvirae</taxon>
        <taxon>Uroviricota</taxon>
        <taxon>Caudoviricetes</taxon>
        <taxon>Peduoviridae</taxon>
        <taxon>Maltschvirus</taxon>
        <taxon>Maltschvirus maltsch</taxon>
    </lineage>
</organism>
<protein>
    <submittedName>
        <fullName evidence="1">Uncharacterized protein</fullName>
    </submittedName>
</protein>
<gene>
    <name evidence="1" type="ORF">UFOVP802_6</name>
</gene>